<dbReference type="EMBL" id="ABYU02000017">
    <property type="protein sequence ID" value="EEX21651.1"/>
    <property type="molecule type" value="Genomic_DNA"/>
</dbReference>
<evidence type="ECO:0000313" key="3">
    <source>
        <dbReference type="Proteomes" id="UP000003755"/>
    </source>
</evidence>
<comment type="caution">
    <text evidence="2">The sequence shown here is derived from an EMBL/GenBank/DDBJ whole genome shotgun (WGS) entry which is preliminary data.</text>
</comment>
<keyword evidence="3" id="KW-1185">Reference proteome</keyword>
<sequence length="43" mass="5054">MADWKKCKFQKVCTFSMFRGKRQKNDTKIKKAPSPVDFSEKQG</sequence>
<name>C9L8F9_BLAHA</name>
<dbReference type="HOGENOM" id="CLU_3230335_0_0_9"/>
<gene>
    <name evidence="2" type="ORF">BLAHAN_05681</name>
</gene>
<organism evidence="2 3">
    <name type="scientific">Blautia hansenii DSM 20583</name>
    <dbReference type="NCBI Taxonomy" id="537007"/>
    <lineage>
        <taxon>Bacteria</taxon>
        <taxon>Bacillati</taxon>
        <taxon>Bacillota</taxon>
        <taxon>Clostridia</taxon>
        <taxon>Lachnospirales</taxon>
        <taxon>Lachnospiraceae</taxon>
        <taxon>Blautia</taxon>
    </lineage>
</organism>
<dbReference type="STRING" id="537007.BLAHAN_05681"/>
<evidence type="ECO:0000256" key="1">
    <source>
        <dbReference type="SAM" id="MobiDB-lite"/>
    </source>
</evidence>
<reference evidence="2" key="1">
    <citation type="submission" date="2009-09" db="EMBL/GenBank/DDBJ databases">
        <authorList>
            <person name="Weinstock G."/>
            <person name="Sodergren E."/>
            <person name="Clifton S."/>
            <person name="Fulton L."/>
            <person name="Fulton B."/>
            <person name="Courtney L."/>
            <person name="Fronick C."/>
            <person name="Harrison M."/>
            <person name="Strong C."/>
            <person name="Farmer C."/>
            <person name="Delahaunty K."/>
            <person name="Markovic C."/>
            <person name="Hall O."/>
            <person name="Minx P."/>
            <person name="Tomlinson C."/>
            <person name="Mitreva M."/>
            <person name="Nelson J."/>
            <person name="Hou S."/>
            <person name="Wollam A."/>
            <person name="Pepin K.H."/>
            <person name="Johnson M."/>
            <person name="Bhonagiri V."/>
            <person name="Nash W.E."/>
            <person name="Warren W."/>
            <person name="Chinwalla A."/>
            <person name="Mardis E.R."/>
            <person name="Wilson R.K."/>
        </authorList>
    </citation>
    <scope>NUCLEOTIDE SEQUENCE [LARGE SCALE GENOMIC DNA]</scope>
    <source>
        <strain evidence="2">DSM 20583</strain>
    </source>
</reference>
<proteinExistence type="predicted"/>
<dbReference type="Proteomes" id="UP000003755">
    <property type="component" value="Unassembled WGS sequence"/>
</dbReference>
<evidence type="ECO:0000313" key="2">
    <source>
        <dbReference type="EMBL" id="EEX21651.1"/>
    </source>
</evidence>
<protein>
    <submittedName>
        <fullName evidence="2">Uncharacterized protein</fullName>
    </submittedName>
</protein>
<feature type="region of interest" description="Disordered" evidence="1">
    <location>
        <begin position="24"/>
        <end position="43"/>
    </location>
</feature>
<accession>C9L8F9</accession>
<dbReference type="AlphaFoldDB" id="C9L8F9"/>